<keyword evidence="1" id="KW-0472">Membrane</keyword>
<dbReference type="EMBL" id="JAATJB010000004">
    <property type="protein sequence ID" value="NJB97300.1"/>
    <property type="molecule type" value="Genomic_DNA"/>
</dbReference>
<organism evidence="2 3">
    <name type="scientific">Sphingomonas trueperi</name>
    <dbReference type="NCBI Taxonomy" id="53317"/>
    <lineage>
        <taxon>Bacteria</taxon>
        <taxon>Pseudomonadati</taxon>
        <taxon>Pseudomonadota</taxon>
        <taxon>Alphaproteobacteria</taxon>
        <taxon>Sphingomonadales</taxon>
        <taxon>Sphingomonadaceae</taxon>
        <taxon>Sphingomonas</taxon>
    </lineage>
</organism>
<proteinExistence type="predicted"/>
<protein>
    <submittedName>
        <fullName evidence="2">Uncharacterized protein</fullName>
    </submittedName>
</protein>
<reference evidence="2 3" key="1">
    <citation type="submission" date="2020-03" db="EMBL/GenBank/DDBJ databases">
        <title>Genomic Encyclopedia of Type Strains, Phase IV (KMG-IV): sequencing the most valuable type-strain genomes for metagenomic binning, comparative biology and taxonomic classification.</title>
        <authorList>
            <person name="Goeker M."/>
        </authorList>
    </citation>
    <scope>NUCLEOTIDE SEQUENCE [LARGE SCALE GENOMIC DNA]</scope>
    <source>
        <strain evidence="2 3">DSM 7225</strain>
    </source>
</reference>
<evidence type="ECO:0000256" key="1">
    <source>
        <dbReference type="SAM" id="Phobius"/>
    </source>
</evidence>
<dbReference type="Proteomes" id="UP000531251">
    <property type="component" value="Unassembled WGS sequence"/>
</dbReference>
<keyword evidence="1" id="KW-0812">Transmembrane</keyword>
<feature type="transmembrane region" description="Helical" evidence="1">
    <location>
        <begin position="35"/>
        <end position="53"/>
    </location>
</feature>
<evidence type="ECO:0000313" key="2">
    <source>
        <dbReference type="EMBL" id="NJB97300.1"/>
    </source>
</evidence>
<keyword evidence="1" id="KW-1133">Transmembrane helix</keyword>
<sequence>MQAYAPPSPRPLRMGACACPACRRTRWILRPLDRACLRLLAGIGAGWAAVLLWEALQ</sequence>
<dbReference type="RefSeq" id="WP_164521851.1">
    <property type="nucleotide sequence ID" value="NZ_BAAADY010000013.1"/>
</dbReference>
<evidence type="ECO:0000313" key="3">
    <source>
        <dbReference type="Proteomes" id="UP000531251"/>
    </source>
</evidence>
<comment type="caution">
    <text evidence="2">The sequence shown here is derived from an EMBL/GenBank/DDBJ whole genome shotgun (WGS) entry which is preliminary data.</text>
</comment>
<accession>A0A7X5XYG2</accession>
<name>A0A7X5XYG2_9SPHN</name>
<dbReference type="AlphaFoldDB" id="A0A7X5XYG2"/>
<keyword evidence="3" id="KW-1185">Reference proteome</keyword>
<gene>
    <name evidence="2" type="ORF">GGR89_001612</name>
</gene>